<proteinExistence type="predicted"/>
<accession>A0A3P8F0H3</accession>
<dbReference type="Proteomes" id="UP000050761">
    <property type="component" value="Unassembled WGS sequence"/>
</dbReference>
<dbReference type="OrthoDB" id="5874582at2759"/>
<name>A0A183GA27_HELPZ</name>
<protein>
    <submittedName>
        <fullName evidence="4">Secreted protein</fullName>
    </submittedName>
</protein>
<evidence type="ECO:0000313" key="4">
    <source>
        <dbReference type="WBParaSite" id="HPBE_0001883501-mRNA-1"/>
    </source>
</evidence>
<feature type="region of interest" description="Disordered" evidence="1">
    <location>
        <begin position="122"/>
        <end position="192"/>
    </location>
</feature>
<reference evidence="4" key="2">
    <citation type="submission" date="2019-09" db="UniProtKB">
        <authorList>
            <consortium name="WormBaseParasite"/>
        </authorList>
    </citation>
    <scope>IDENTIFICATION</scope>
</reference>
<dbReference type="EMBL" id="UZAH01030953">
    <property type="protein sequence ID" value="VDP13106.1"/>
    <property type="molecule type" value="Genomic_DNA"/>
</dbReference>
<sequence length="223" mass="25145">MNPHTARRRIGKLFNVACAALSAINFQTDDKRTHRLVAALSNMEAYPIRLSIRIPRMSAENSWSRQSPAQVWIVGSRTVSRVTIARSEFAYESRTLHVELHATLLTHRALVRAIDQHGVTEGSNSRHLHHIGQNHYWNGPRVRTPCRRASMTTSAPPTPAMQTRSSNGPRLVTQRSRSSPTPSDEPRPMPLRLDGTRIHLRNDQCHAVNMELEPHSILLVQAV</sequence>
<accession>A0A183GA27</accession>
<dbReference type="AlphaFoldDB" id="A0A183GA27"/>
<feature type="compositionally biased region" description="Polar residues" evidence="1">
    <location>
        <begin position="150"/>
        <end position="182"/>
    </location>
</feature>
<dbReference type="WBParaSite" id="HPBE_0001883501-mRNA-1">
    <property type="protein sequence ID" value="HPBE_0001883501-mRNA-1"/>
    <property type="gene ID" value="HPBE_0001883501"/>
</dbReference>
<gene>
    <name evidence="2" type="ORF">HPBE_LOCUS18834</name>
</gene>
<reference evidence="2 3" key="1">
    <citation type="submission" date="2018-11" db="EMBL/GenBank/DDBJ databases">
        <authorList>
            <consortium name="Pathogen Informatics"/>
        </authorList>
    </citation>
    <scope>NUCLEOTIDE SEQUENCE [LARGE SCALE GENOMIC DNA]</scope>
</reference>
<organism evidence="3 4">
    <name type="scientific">Heligmosomoides polygyrus</name>
    <name type="common">Parasitic roundworm</name>
    <dbReference type="NCBI Taxonomy" id="6339"/>
    <lineage>
        <taxon>Eukaryota</taxon>
        <taxon>Metazoa</taxon>
        <taxon>Ecdysozoa</taxon>
        <taxon>Nematoda</taxon>
        <taxon>Chromadorea</taxon>
        <taxon>Rhabditida</taxon>
        <taxon>Rhabditina</taxon>
        <taxon>Rhabditomorpha</taxon>
        <taxon>Strongyloidea</taxon>
        <taxon>Heligmosomidae</taxon>
        <taxon>Heligmosomoides</taxon>
    </lineage>
</organism>
<keyword evidence="3" id="KW-1185">Reference proteome</keyword>
<evidence type="ECO:0000313" key="2">
    <source>
        <dbReference type="EMBL" id="VDP13106.1"/>
    </source>
</evidence>
<evidence type="ECO:0000256" key="1">
    <source>
        <dbReference type="SAM" id="MobiDB-lite"/>
    </source>
</evidence>
<evidence type="ECO:0000313" key="3">
    <source>
        <dbReference type="Proteomes" id="UP000050761"/>
    </source>
</evidence>